<sequence>MESLGLYILTFNCARNPIEVDTFASHLFDALSTSPDNSSQQQESGIAPELVVLSLQEMAPIAYAFLGGSFLASYFDSFRRAVELAVAERWADTVQYVEMATENCGMTGIMVFARSDIGSRISGVESAEVGLGFLQMGNKGAMGIRLGYDAAGNGDGIFDLTFVAAHLAPREDAFERRNRDWRHIIERLVFYPTATAGITTGSGSDSDRNEEAGDEQQTDSMALLEDWKAGRSRRCSGIFLTSYLFIAGDLNYRTSNTLPGKDDYGLFPQPTPDIHSPRHYSQLLKNDQLRRESGVHRTLHGMSEAPIAFPPTYKYSSEAQHLAAQGTEPREWRWANHRWPSWCDRILYLDVPVWMDSVDCVRPQIYDALPLFPTSDHRAVALSVSVPLKSVFIPEAMDEKDDVRLAPPFPLDSNYCAHYWRAAVRAMEIIVGSLAFLGLTREGNRLVVAVAIGVFSGWLTFRSVFGW</sequence>
<proteinExistence type="predicted"/>
<dbReference type="Pfam" id="PF22669">
    <property type="entry name" value="Exo_endo_phos2"/>
    <property type="match status" value="1"/>
</dbReference>
<evidence type="ECO:0000259" key="2">
    <source>
        <dbReference type="SMART" id="SM00128"/>
    </source>
</evidence>
<dbReference type="Gene3D" id="3.60.10.10">
    <property type="entry name" value="Endonuclease/exonuclease/phosphatase"/>
    <property type="match status" value="1"/>
</dbReference>
<evidence type="ECO:0000313" key="3">
    <source>
        <dbReference type="EMBL" id="OXV05380.1"/>
    </source>
</evidence>
<name>A0A232LMJ2_9EURO</name>
<dbReference type="InterPro" id="IPR036691">
    <property type="entry name" value="Endo/exonu/phosph_ase_sf"/>
</dbReference>
<organism evidence="3 4">
    <name type="scientific">Elaphomyces granulatus</name>
    <dbReference type="NCBI Taxonomy" id="519963"/>
    <lineage>
        <taxon>Eukaryota</taxon>
        <taxon>Fungi</taxon>
        <taxon>Dikarya</taxon>
        <taxon>Ascomycota</taxon>
        <taxon>Pezizomycotina</taxon>
        <taxon>Eurotiomycetes</taxon>
        <taxon>Eurotiomycetidae</taxon>
        <taxon>Eurotiales</taxon>
        <taxon>Elaphomycetaceae</taxon>
        <taxon>Elaphomyces</taxon>
    </lineage>
</organism>
<protein>
    <recommendedName>
        <fullName evidence="2">Inositol polyphosphate-related phosphatase domain-containing protein</fullName>
    </recommendedName>
</protein>
<dbReference type="EMBL" id="NPHW01007079">
    <property type="protein sequence ID" value="OXV05380.1"/>
    <property type="molecule type" value="Genomic_DNA"/>
</dbReference>
<dbReference type="PANTHER" id="PTHR11200">
    <property type="entry name" value="INOSITOL 5-PHOSPHATASE"/>
    <property type="match status" value="1"/>
</dbReference>
<dbReference type="InterPro" id="IPR000300">
    <property type="entry name" value="IPPc"/>
</dbReference>
<dbReference type="AlphaFoldDB" id="A0A232LMJ2"/>
<dbReference type="Proteomes" id="UP000243515">
    <property type="component" value="Unassembled WGS sequence"/>
</dbReference>
<feature type="domain" description="Inositol polyphosphate-related phosphatase" evidence="2">
    <location>
        <begin position="2"/>
        <end position="392"/>
    </location>
</feature>
<evidence type="ECO:0000256" key="1">
    <source>
        <dbReference type="SAM" id="MobiDB-lite"/>
    </source>
</evidence>
<evidence type="ECO:0000313" key="4">
    <source>
        <dbReference type="Proteomes" id="UP000243515"/>
    </source>
</evidence>
<dbReference type="PANTHER" id="PTHR11200:SF286">
    <property type="entry name" value="5-PHOSPHATASE, PUTATIVE (AFU_ORTHOLOGUE AFUA_5G07600)-RELATED"/>
    <property type="match status" value="1"/>
</dbReference>
<accession>A0A232LMJ2</accession>
<dbReference type="GO" id="GO:0004439">
    <property type="term" value="F:phosphatidylinositol-4,5-bisphosphate 5-phosphatase activity"/>
    <property type="evidence" value="ECO:0007669"/>
    <property type="project" value="TreeGrafter"/>
</dbReference>
<dbReference type="GO" id="GO:0046856">
    <property type="term" value="P:phosphatidylinositol dephosphorylation"/>
    <property type="evidence" value="ECO:0007669"/>
    <property type="project" value="InterPro"/>
</dbReference>
<feature type="region of interest" description="Disordered" evidence="1">
    <location>
        <begin position="198"/>
        <end position="220"/>
    </location>
</feature>
<comment type="caution">
    <text evidence="3">The sequence shown here is derived from an EMBL/GenBank/DDBJ whole genome shotgun (WGS) entry which is preliminary data.</text>
</comment>
<gene>
    <name evidence="3" type="ORF">Egran_06852</name>
</gene>
<reference evidence="3 4" key="1">
    <citation type="journal article" date="2015" name="Environ. Microbiol.">
        <title>Metagenome sequence of Elaphomyces granulatus from sporocarp tissue reveals Ascomycota ectomycorrhizal fingerprints of genome expansion and a Proteobacteria-rich microbiome.</title>
        <authorList>
            <person name="Quandt C.A."/>
            <person name="Kohler A."/>
            <person name="Hesse C.N."/>
            <person name="Sharpton T.J."/>
            <person name="Martin F."/>
            <person name="Spatafora J.W."/>
        </authorList>
    </citation>
    <scope>NUCLEOTIDE SEQUENCE [LARGE SCALE GENOMIC DNA]</scope>
    <source>
        <strain evidence="3 4">OSC145934</strain>
    </source>
</reference>
<keyword evidence="4" id="KW-1185">Reference proteome</keyword>
<dbReference type="SMART" id="SM00128">
    <property type="entry name" value="IPPc"/>
    <property type="match status" value="1"/>
</dbReference>
<dbReference type="SUPFAM" id="SSF56219">
    <property type="entry name" value="DNase I-like"/>
    <property type="match status" value="1"/>
</dbReference>
<dbReference type="OrthoDB" id="62798at2759"/>
<dbReference type="InterPro" id="IPR046985">
    <property type="entry name" value="IP5"/>
</dbReference>